<comment type="caution">
    <text evidence="2">The sequence shown here is derived from an EMBL/GenBank/DDBJ whole genome shotgun (WGS) entry which is preliminary data.</text>
</comment>
<protein>
    <submittedName>
        <fullName evidence="2">Diguanylate cyclase</fullName>
    </submittedName>
</protein>
<evidence type="ECO:0000259" key="1">
    <source>
        <dbReference type="Pfam" id="PF02579"/>
    </source>
</evidence>
<organism evidence="2 3">
    <name type="scientific">Candidatus Nitrobium versatile</name>
    <dbReference type="NCBI Taxonomy" id="2884831"/>
    <lineage>
        <taxon>Bacteria</taxon>
        <taxon>Pseudomonadati</taxon>
        <taxon>Nitrospirota</taxon>
        <taxon>Nitrospiria</taxon>
        <taxon>Nitrospirales</taxon>
        <taxon>Nitrospiraceae</taxon>
        <taxon>Candidatus Nitrobium</taxon>
    </lineage>
</organism>
<evidence type="ECO:0000313" key="2">
    <source>
        <dbReference type="EMBL" id="MBZ0155002.1"/>
    </source>
</evidence>
<dbReference type="AlphaFoldDB" id="A0A953J846"/>
<sequence length="126" mass="13500">MKVCFPVQEDEGMESMVYGHFGSAPMFVMVDTATRDTLTIINRDQHHAHGACNPLKALDSHKVDAVIVGGIGGGALTRLNQSGIRVFQAGAARIKENMDMFLAMQLPEYTLRQSCGGHAQGGGCAH</sequence>
<dbReference type="Gene3D" id="3.30.420.130">
    <property type="entry name" value="Dinitrogenase iron-molybdenum cofactor biosynthesis domain"/>
    <property type="match status" value="1"/>
</dbReference>
<reference evidence="2" key="2">
    <citation type="submission" date="2021-08" db="EMBL/GenBank/DDBJ databases">
        <authorList>
            <person name="Dalcin Martins P."/>
        </authorList>
    </citation>
    <scope>NUCLEOTIDE SEQUENCE</scope>
    <source>
        <strain evidence="2">MAG_39</strain>
    </source>
</reference>
<dbReference type="PANTHER" id="PTHR42983">
    <property type="entry name" value="DINITROGENASE IRON-MOLYBDENUM COFACTOR PROTEIN-RELATED"/>
    <property type="match status" value="1"/>
</dbReference>
<feature type="domain" description="Dinitrogenase iron-molybdenum cofactor biosynthesis" evidence="1">
    <location>
        <begin position="14"/>
        <end position="102"/>
    </location>
</feature>
<dbReference type="Proteomes" id="UP000705867">
    <property type="component" value="Unassembled WGS sequence"/>
</dbReference>
<dbReference type="PANTHER" id="PTHR42983:SF1">
    <property type="entry name" value="IRON-MOLYBDENUM PROTEIN"/>
    <property type="match status" value="1"/>
</dbReference>
<accession>A0A953J846</accession>
<dbReference type="InterPro" id="IPR036105">
    <property type="entry name" value="DiNase_FeMo-co_biosyn_sf"/>
</dbReference>
<dbReference type="EMBL" id="JAIOIV010000017">
    <property type="protein sequence ID" value="MBZ0155002.1"/>
    <property type="molecule type" value="Genomic_DNA"/>
</dbReference>
<dbReference type="Pfam" id="PF02579">
    <property type="entry name" value="Nitro_FeMo-Co"/>
    <property type="match status" value="1"/>
</dbReference>
<proteinExistence type="predicted"/>
<dbReference type="SUPFAM" id="SSF53146">
    <property type="entry name" value="Nitrogenase accessory factor-like"/>
    <property type="match status" value="1"/>
</dbReference>
<dbReference type="InterPro" id="IPR003731">
    <property type="entry name" value="Di-Nase_FeMo-co_biosynth"/>
</dbReference>
<name>A0A953J846_9BACT</name>
<evidence type="ECO:0000313" key="3">
    <source>
        <dbReference type="Proteomes" id="UP000705867"/>
    </source>
</evidence>
<gene>
    <name evidence="2" type="ORF">K8I29_02160</name>
</gene>
<reference evidence="2" key="1">
    <citation type="journal article" date="2021" name="bioRxiv">
        <title>Unraveling nitrogen, sulfur and carbon metabolic pathways and microbial community transcriptional responses to substrate deprivation and toxicity stresses in a bioreactor mimicking anoxic brackish coastal sediment conditions.</title>
        <authorList>
            <person name="Martins P.D."/>
            <person name="Echeveste M.J."/>
            <person name="Arshad A."/>
            <person name="Kurth J."/>
            <person name="Ouboter H."/>
            <person name="Jetten M.S.M."/>
            <person name="Welte C.U."/>
        </authorList>
    </citation>
    <scope>NUCLEOTIDE SEQUENCE</scope>
    <source>
        <strain evidence="2">MAG_39</strain>
    </source>
</reference>